<dbReference type="OrthoDB" id="9797217at2"/>
<dbReference type="GO" id="GO:0009039">
    <property type="term" value="F:urease activity"/>
    <property type="evidence" value="ECO:0007669"/>
    <property type="project" value="UniProtKB-EC"/>
</dbReference>
<sequence length="104" mass="11762">MELLPREIEGLLIFCSGMVAKQRLERELRLNHPEAVAYISATIMEQAREGKSVEELMEYGTKILRRSQLLEGIPEMINRTGIMVQATFDDGARVVSISKPISQE</sequence>
<keyword evidence="1 3" id="KW-0378">Hydrolase</keyword>
<dbReference type="Pfam" id="PF00547">
    <property type="entry name" value="Urease_gamma"/>
    <property type="match status" value="1"/>
</dbReference>
<dbReference type="SUPFAM" id="SSF54111">
    <property type="entry name" value="Urease, gamma-subunit"/>
    <property type="match status" value="1"/>
</dbReference>
<reference evidence="4 5" key="1">
    <citation type="submission" date="2016-12" db="EMBL/GenBank/DDBJ databases">
        <authorList>
            <person name="Song W.-J."/>
            <person name="Kurnit D.M."/>
        </authorList>
    </citation>
    <scope>NUCLEOTIDE SEQUENCE [LARGE SCALE GENOMIC DNA]</scope>
    <source>
        <strain evidence="4 5">PCL1601</strain>
    </source>
</reference>
<dbReference type="GO" id="GO:0016151">
    <property type="term" value="F:nickel cation binding"/>
    <property type="evidence" value="ECO:0007669"/>
    <property type="project" value="InterPro"/>
</dbReference>
<comment type="caution">
    <text evidence="4">The sequence shown here is derived from an EMBL/GenBank/DDBJ whole genome shotgun (WGS) entry which is preliminary data.</text>
</comment>
<dbReference type="PANTHER" id="PTHR33569">
    <property type="entry name" value="UREASE"/>
    <property type="match status" value="1"/>
</dbReference>
<dbReference type="CDD" id="cd00390">
    <property type="entry name" value="Urease_gamma"/>
    <property type="match status" value="1"/>
</dbReference>
<dbReference type="NCBIfam" id="TIGR00193">
    <property type="entry name" value="urease_gam"/>
    <property type="match status" value="1"/>
</dbReference>
<dbReference type="AlphaFoldDB" id="A0A1Q8EV21"/>
<dbReference type="InterPro" id="IPR002026">
    <property type="entry name" value="Urease_gamma/gamma-beta_su"/>
</dbReference>
<evidence type="ECO:0000313" key="5">
    <source>
        <dbReference type="Proteomes" id="UP000185578"/>
    </source>
</evidence>
<dbReference type="Gene3D" id="3.30.280.10">
    <property type="entry name" value="Urease, gamma-like subunit"/>
    <property type="match status" value="1"/>
</dbReference>
<dbReference type="EMBL" id="MSCT01000006">
    <property type="protein sequence ID" value="OLF55634.1"/>
    <property type="molecule type" value="Genomic_DNA"/>
</dbReference>
<dbReference type="InterPro" id="IPR036463">
    <property type="entry name" value="Urease_gamma_sf"/>
</dbReference>
<dbReference type="InterPro" id="IPR050069">
    <property type="entry name" value="Urease_subunit"/>
</dbReference>
<evidence type="ECO:0000256" key="3">
    <source>
        <dbReference type="RuleBase" id="RU003850"/>
    </source>
</evidence>
<name>A0A1Q8EV21_9PSED</name>
<dbReference type="Proteomes" id="UP000185578">
    <property type="component" value="Unassembled WGS sequence"/>
</dbReference>
<comment type="similarity">
    <text evidence="3">Belongs to the urease gamma subunit family.</text>
</comment>
<proteinExistence type="inferred from homology"/>
<protein>
    <recommendedName>
        <fullName evidence="3">Urease subunit gamma</fullName>
        <ecNumber evidence="3">3.5.1.5</ecNumber>
    </recommendedName>
</protein>
<dbReference type="PANTHER" id="PTHR33569:SF1">
    <property type="entry name" value="UREASE"/>
    <property type="match status" value="1"/>
</dbReference>
<comment type="subcellular location">
    <subcellularLocation>
        <location evidence="3">Cytoplasm</location>
    </subcellularLocation>
</comment>
<dbReference type="EC" id="3.5.1.5" evidence="3"/>
<evidence type="ECO:0000256" key="2">
    <source>
        <dbReference type="ARBA" id="ARBA00047778"/>
    </source>
</evidence>
<dbReference type="RefSeq" id="WP_075118379.1">
    <property type="nucleotide sequence ID" value="NZ_MSCT01000006.1"/>
</dbReference>
<evidence type="ECO:0000256" key="1">
    <source>
        <dbReference type="ARBA" id="ARBA00022801"/>
    </source>
</evidence>
<evidence type="ECO:0000313" key="4">
    <source>
        <dbReference type="EMBL" id="OLF55634.1"/>
    </source>
</evidence>
<gene>
    <name evidence="4" type="ORF">BTN82_06730</name>
</gene>
<dbReference type="GO" id="GO:0005737">
    <property type="term" value="C:cytoplasm"/>
    <property type="evidence" value="ECO:0007669"/>
    <property type="project" value="UniProtKB-SubCell"/>
</dbReference>
<accession>A0A1Q8EV21</accession>
<organism evidence="4 5">
    <name type="scientific">Pseudomonas chlororaphis</name>
    <dbReference type="NCBI Taxonomy" id="587753"/>
    <lineage>
        <taxon>Bacteria</taxon>
        <taxon>Pseudomonadati</taxon>
        <taxon>Pseudomonadota</taxon>
        <taxon>Gammaproteobacteria</taxon>
        <taxon>Pseudomonadales</taxon>
        <taxon>Pseudomonadaceae</taxon>
        <taxon>Pseudomonas</taxon>
    </lineage>
</organism>
<comment type="catalytic activity">
    <reaction evidence="2 3">
        <text>urea + 2 H2O + H(+) = hydrogencarbonate + 2 NH4(+)</text>
        <dbReference type="Rhea" id="RHEA:20557"/>
        <dbReference type="ChEBI" id="CHEBI:15377"/>
        <dbReference type="ChEBI" id="CHEBI:15378"/>
        <dbReference type="ChEBI" id="CHEBI:16199"/>
        <dbReference type="ChEBI" id="CHEBI:17544"/>
        <dbReference type="ChEBI" id="CHEBI:28938"/>
        <dbReference type="EC" id="3.5.1.5"/>
    </reaction>
</comment>
<dbReference type="GO" id="GO:0043419">
    <property type="term" value="P:urea catabolic process"/>
    <property type="evidence" value="ECO:0007669"/>
    <property type="project" value="InterPro"/>
</dbReference>